<feature type="region of interest" description="Disordered" evidence="13">
    <location>
        <begin position="155"/>
        <end position="175"/>
    </location>
</feature>
<dbReference type="InterPro" id="IPR009071">
    <property type="entry name" value="HMG_box_dom"/>
</dbReference>
<sequence length="1251" mass="136220">MANQIGRPPLMFRRQKSPLNNVPPNTTDESQIFFLPPIPPHHTTTARIRTGISRLLGFQCNGMDGLTPPPPPAHMGFPAGLSRQYPFGMGYPYAGLGPEVSQVSPWPQGIYPSISNAGSAGGSPGFRYSSSLSSSLPSDFYRQYPPMLPGSGLGGHPGLSHLVGQQKHDAHPHLDNHSLVTPSRICISQEDEEFLLAQQNRLLELLTLFSKQLGRMQNTRAEMGLPLLKYQVIGPAVDTLFDLIMSSATNNKKHDNEYGKLVELPIDLSRRSSCPMTSIELATAATLLELRASTARIISPNPSMKSHRGFQIHEGRKDETAARQNRSSHDGSVTQEQDSGHFDNSFDDDISECTPNPLDVLDIQMSQTSLKSTTSNHTDFGSSINKAKKKRSKCSSNQNIKGKSTSLRSNELINHRTIIDSHICICKYCGRDSRTIIKKNQDIRNKKSILNRKQIVKRLKTRQTTALLDKRKKPRKSLQLEISSLATGIVTTSSLDHACPSYSAKKDVLLASTAPTSPPAVKVEKNLCEIDQESSMDIKDVKDVFDENAFRIFESDASRSSWSSLSDQKSSDNHHSSKNASDSGQSSNSQNEKKKPHIKKPLNAFMLYMKEMRAKVVAECTLKESAAINQILGRRWHSLNREEQSKYYEMARQERQTHMQLYPGWSARDNYGYGAKKKKRKKEKTSDGELFVSECTRTPSSVFSFFNTCIRHKWHALGREEQAKYYELARRERQLHMQMYPNWSSAQNRTHHEKKRKKKQDQKFDGGNSMKKCRARYGLDQQSQWCKPCSSDGSGTTLNLMTSSSYSGMVAAAAAAAAQQQQHNNNNNNNGLLSPPNTSPTLNNNNGHNNSINNSSSIGSNGGGTLANMLGSPNSHLQNHLQNPNGGGQQLNLVSGHGQGRKKKCIRYLEEANNGTGGSGGANSVNSADDNLGSAGSAGEPLSPESKAGDSDMDTSSNMDMSSPSFSLTSPGMSMASPGMSLPSPALTSPSGVMPSPIASLASPAVSLPSLQSPMTPSMSEDRHPISSVSSAASSVNFTTTASNGTSSSHHQQHATSSSSHHHNSSRNLNNNINNIANNNHHNHPSNSSSSSSGFGKQQHHSNHFHPGSSPNFGFGLGHLFNGSSVPNGGMGYPFPFPIGLNLPNFQKPARNPVGTNPHDINNPLSVNQLTGQCNSSSSSASSLSSITSNERSSSVSSQKSSHSSSHNNHNHHRSDRARSRDRINVTNSDNKSSPENKTNPVPAPVIGVSS</sequence>
<dbReference type="SMART" id="SM00398">
    <property type="entry name" value="HMG"/>
    <property type="match status" value="2"/>
</dbReference>
<dbReference type="GO" id="GO:0000785">
    <property type="term" value="C:chromatin"/>
    <property type="evidence" value="ECO:0007669"/>
    <property type="project" value="TreeGrafter"/>
</dbReference>
<keyword evidence="4" id="KW-0805">Transcription regulation</keyword>
<comment type="similarity">
    <text evidence="2">Belongs to the TCF/LEF family.</text>
</comment>
<evidence type="ECO:0000256" key="8">
    <source>
        <dbReference type="ARBA" id="ARBA00023242"/>
    </source>
</evidence>
<evidence type="ECO:0000256" key="10">
    <source>
        <dbReference type="ARBA" id="ARBA00061799"/>
    </source>
</evidence>
<feature type="DNA-binding region" description="HMG box" evidence="12">
    <location>
        <begin position="598"/>
        <end position="666"/>
    </location>
</feature>
<feature type="compositionally biased region" description="Low complexity" evidence="13">
    <location>
        <begin position="1176"/>
        <end position="1208"/>
    </location>
</feature>
<keyword evidence="7" id="KW-0804">Transcription</keyword>
<feature type="compositionally biased region" description="Low complexity" evidence="13">
    <location>
        <begin position="817"/>
        <end position="859"/>
    </location>
</feature>
<feature type="compositionally biased region" description="Polar residues" evidence="13">
    <location>
        <begin position="1159"/>
        <end position="1175"/>
    </location>
</feature>
<evidence type="ECO:0000256" key="5">
    <source>
        <dbReference type="ARBA" id="ARBA00023125"/>
    </source>
</evidence>
<reference evidence="15 16" key="1">
    <citation type="submission" date="2015-12" db="EMBL/GenBank/DDBJ databases">
        <title>The genome of Folsomia candida.</title>
        <authorList>
            <person name="Faddeeva A."/>
            <person name="Derks M.F."/>
            <person name="Anvar Y."/>
            <person name="Smit S."/>
            <person name="Van Straalen N."/>
            <person name="Roelofs D."/>
        </authorList>
    </citation>
    <scope>NUCLEOTIDE SEQUENCE [LARGE SCALE GENOMIC DNA]</scope>
    <source>
        <strain evidence="15 16">VU population</strain>
        <tissue evidence="15">Whole body</tissue>
    </source>
</reference>
<evidence type="ECO:0000313" key="15">
    <source>
        <dbReference type="EMBL" id="OXA60044.1"/>
    </source>
</evidence>
<protein>
    <recommendedName>
        <fullName evidence="11">dTCF</fullName>
    </recommendedName>
</protein>
<dbReference type="GO" id="GO:0001222">
    <property type="term" value="F:transcription corepressor binding"/>
    <property type="evidence" value="ECO:0007669"/>
    <property type="project" value="UniProtKB-ARBA"/>
</dbReference>
<accession>A0A226ESJ8</accession>
<dbReference type="GO" id="GO:0035277">
    <property type="term" value="P:spiracle morphogenesis, open tracheal system"/>
    <property type="evidence" value="ECO:0007669"/>
    <property type="project" value="UniProtKB-ARBA"/>
</dbReference>
<evidence type="ECO:0000256" key="3">
    <source>
        <dbReference type="ARBA" id="ARBA00022687"/>
    </source>
</evidence>
<dbReference type="GO" id="GO:0009880">
    <property type="term" value="P:embryonic pattern specification"/>
    <property type="evidence" value="ECO:0007669"/>
    <property type="project" value="UniProtKB-ARBA"/>
</dbReference>
<gene>
    <name evidence="15" type="ORF">Fcan01_04254</name>
</gene>
<keyword evidence="3" id="KW-0879">Wnt signaling pathway</keyword>
<dbReference type="GO" id="GO:1990907">
    <property type="term" value="C:beta-catenin-TCF complex"/>
    <property type="evidence" value="ECO:0007669"/>
    <property type="project" value="TreeGrafter"/>
</dbReference>
<feature type="compositionally biased region" description="Polar residues" evidence="13">
    <location>
        <begin position="322"/>
        <end position="337"/>
    </location>
</feature>
<feature type="region of interest" description="Disordered" evidence="13">
    <location>
        <begin position="372"/>
        <end position="403"/>
    </location>
</feature>
<dbReference type="GO" id="GO:0019900">
    <property type="term" value="F:kinase binding"/>
    <property type="evidence" value="ECO:0007669"/>
    <property type="project" value="UniProtKB-ARBA"/>
</dbReference>
<dbReference type="CDD" id="cd21996">
    <property type="entry name" value="HMG-box_TCF7-like"/>
    <property type="match status" value="1"/>
</dbReference>
<dbReference type="AlphaFoldDB" id="A0A226ESJ8"/>
<dbReference type="PANTHER" id="PTHR10373">
    <property type="entry name" value="TRANSCRIPTION FACTOR 7 FAMILY MEMBER"/>
    <property type="match status" value="1"/>
</dbReference>
<feature type="compositionally biased region" description="Polar residues" evidence="13">
    <location>
        <begin position="1225"/>
        <end position="1240"/>
    </location>
</feature>
<organism evidence="15 16">
    <name type="scientific">Folsomia candida</name>
    <name type="common">Springtail</name>
    <dbReference type="NCBI Taxonomy" id="158441"/>
    <lineage>
        <taxon>Eukaryota</taxon>
        <taxon>Metazoa</taxon>
        <taxon>Ecdysozoa</taxon>
        <taxon>Arthropoda</taxon>
        <taxon>Hexapoda</taxon>
        <taxon>Collembola</taxon>
        <taxon>Entomobryomorpha</taxon>
        <taxon>Isotomoidea</taxon>
        <taxon>Isotomidae</taxon>
        <taxon>Proisotominae</taxon>
        <taxon>Folsomia</taxon>
    </lineage>
</organism>
<dbReference type="GO" id="GO:0010628">
    <property type="term" value="P:positive regulation of gene expression"/>
    <property type="evidence" value="ECO:0007669"/>
    <property type="project" value="UniProtKB-ARBA"/>
</dbReference>
<feature type="region of interest" description="Disordered" evidence="13">
    <location>
        <begin position="299"/>
        <end position="348"/>
    </location>
</feature>
<feature type="region of interest" description="Disordered" evidence="13">
    <location>
        <begin position="743"/>
        <end position="770"/>
    </location>
</feature>
<evidence type="ECO:0000256" key="12">
    <source>
        <dbReference type="PROSITE-ProRule" id="PRU00267"/>
    </source>
</evidence>
<evidence type="ECO:0000313" key="16">
    <source>
        <dbReference type="Proteomes" id="UP000198287"/>
    </source>
</evidence>
<evidence type="ECO:0000256" key="2">
    <source>
        <dbReference type="ARBA" id="ARBA00006569"/>
    </source>
</evidence>
<feature type="compositionally biased region" description="Low complexity" evidence="13">
    <location>
        <begin position="1027"/>
        <end position="1059"/>
    </location>
</feature>
<dbReference type="GO" id="GO:0072091">
    <property type="term" value="P:regulation of stem cell proliferation"/>
    <property type="evidence" value="ECO:0007669"/>
    <property type="project" value="UniProtKB-ARBA"/>
</dbReference>
<dbReference type="InterPro" id="IPR036910">
    <property type="entry name" value="HMG_box_dom_sf"/>
</dbReference>
<feature type="region of interest" description="Disordered" evidence="13">
    <location>
        <begin position="914"/>
        <end position="992"/>
    </location>
</feature>
<feature type="compositionally biased region" description="Polar residues" evidence="13">
    <location>
        <begin position="372"/>
        <end position="385"/>
    </location>
</feature>
<keyword evidence="6" id="KW-0010">Activator</keyword>
<keyword evidence="5 12" id="KW-0238">DNA-binding</keyword>
<evidence type="ECO:0000256" key="1">
    <source>
        <dbReference type="ARBA" id="ARBA00004123"/>
    </source>
</evidence>
<comment type="subunit">
    <text evidence="10">Binds to the beta-catenin homolog arm or to gro.</text>
</comment>
<dbReference type="Gene3D" id="1.10.30.10">
    <property type="entry name" value="High mobility group box domain"/>
    <property type="match status" value="2"/>
</dbReference>
<dbReference type="PROSITE" id="PS50118">
    <property type="entry name" value="HMG_BOX_2"/>
    <property type="match status" value="1"/>
</dbReference>
<comment type="subcellular location">
    <subcellularLocation>
        <location evidence="1">Nucleus</location>
    </subcellularLocation>
</comment>
<dbReference type="GO" id="GO:0007500">
    <property type="term" value="P:mesodermal cell fate determination"/>
    <property type="evidence" value="ECO:0007669"/>
    <property type="project" value="UniProtKB-ARBA"/>
</dbReference>
<feature type="region of interest" description="Disordered" evidence="13">
    <location>
        <begin position="1"/>
        <end position="21"/>
    </location>
</feature>
<feature type="region of interest" description="Disordered" evidence="13">
    <location>
        <begin position="562"/>
        <end position="598"/>
    </location>
</feature>
<dbReference type="InterPro" id="IPR024940">
    <property type="entry name" value="TCF/LEF"/>
</dbReference>
<dbReference type="STRING" id="158441.A0A226ESJ8"/>
<feature type="region of interest" description="Disordered" evidence="13">
    <location>
        <begin position="1150"/>
        <end position="1251"/>
    </location>
</feature>
<evidence type="ECO:0000256" key="6">
    <source>
        <dbReference type="ARBA" id="ARBA00023159"/>
    </source>
</evidence>
<feature type="compositionally biased region" description="Polar residues" evidence="13">
    <location>
        <begin position="578"/>
        <end position="590"/>
    </location>
</feature>
<comment type="function">
    <text evidence="9">Segment polarity protein. Functions together with arm to transduce the Wingless (Wg) signal in embryos and in developing adult tissues. Acts as a transcriptional activator, but in the absence of arm, it binds to gro and acts as a transcriptional repressor of wg-responsive genes.</text>
</comment>
<dbReference type="SMART" id="SM01366">
    <property type="entry name" value="c-clamp"/>
    <property type="match status" value="1"/>
</dbReference>
<comment type="caution">
    <text evidence="15">The sequence shown here is derived from an EMBL/GenBank/DDBJ whole genome shotgun (WGS) entry which is preliminary data.</text>
</comment>
<evidence type="ECO:0000256" key="4">
    <source>
        <dbReference type="ARBA" id="ARBA00023015"/>
    </source>
</evidence>
<feature type="compositionally biased region" description="Basic and acidic residues" evidence="13">
    <location>
        <begin position="166"/>
        <end position="175"/>
    </location>
</feature>
<evidence type="ECO:0000259" key="14">
    <source>
        <dbReference type="PROSITE" id="PS50118"/>
    </source>
</evidence>
<dbReference type="Proteomes" id="UP000198287">
    <property type="component" value="Unassembled WGS sequence"/>
</dbReference>
<dbReference type="EMBL" id="LNIX01000002">
    <property type="protein sequence ID" value="OXA60044.1"/>
    <property type="molecule type" value="Genomic_DNA"/>
</dbReference>
<evidence type="ECO:0000256" key="13">
    <source>
        <dbReference type="SAM" id="MobiDB-lite"/>
    </source>
</evidence>
<dbReference type="OrthoDB" id="2307332at2759"/>
<dbReference type="SUPFAM" id="SSF47095">
    <property type="entry name" value="HMG-box"/>
    <property type="match status" value="2"/>
</dbReference>
<keyword evidence="16" id="KW-1185">Reference proteome</keyword>
<feature type="compositionally biased region" description="Basic and acidic residues" evidence="13">
    <location>
        <begin position="311"/>
        <end position="321"/>
    </location>
</feature>
<feature type="region of interest" description="Disordered" evidence="13">
    <location>
        <begin position="1009"/>
        <end position="1110"/>
    </location>
</feature>
<keyword evidence="8 12" id="KW-0539">Nucleus</keyword>
<dbReference type="GO" id="GO:0007435">
    <property type="term" value="P:salivary gland morphogenesis"/>
    <property type="evidence" value="ECO:0007669"/>
    <property type="project" value="UniProtKB-ARBA"/>
</dbReference>
<feature type="compositionally biased region" description="Polar residues" evidence="13">
    <location>
        <begin position="394"/>
        <end position="403"/>
    </location>
</feature>
<dbReference type="Pfam" id="PF00505">
    <property type="entry name" value="HMG_box"/>
    <property type="match status" value="1"/>
</dbReference>
<evidence type="ECO:0000256" key="11">
    <source>
        <dbReference type="ARBA" id="ARBA00080285"/>
    </source>
</evidence>
<feature type="compositionally biased region" description="Basic residues" evidence="13">
    <location>
        <begin position="749"/>
        <end position="760"/>
    </location>
</feature>
<proteinExistence type="inferred from homology"/>
<dbReference type="PANTHER" id="PTHR10373:SF38">
    <property type="entry name" value="PROTEIN PANGOLIN, ISOFORM J"/>
    <property type="match status" value="1"/>
</dbReference>
<dbReference type="GO" id="GO:0000981">
    <property type="term" value="F:DNA-binding transcription factor activity, RNA polymerase II-specific"/>
    <property type="evidence" value="ECO:0007669"/>
    <property type="project" value="TreeGrafter"/>
</dbReference>
<feature type="compositionally biased region" description="Low complexity" evidence="13">
    <location>
        <begin position="1066"/>
        <end position="1093"/>
    </location>
</feature>
<feature type="domain" description="HMG box" evidence="14">
    <location>
        <begin position="598"/>
        <end position="666"/>
    </location>
</feature>
<dbReference type="GO" id="GO:0045892">
    <property type="term" value="P:negative regulation of DNA-templated transcription"/>
    <property type="evidence" value="ECO:0007669"/>
    <property type="project" value="UniProtKB-ARBA"/>
</dbReference>
<feature type="compositionally biased region" description="Low complexity" evidence="13">
    <location>
        <begin position="954"/>
        <end position="987"/>
    </location>
</feature>
<dbReference type="GO" id="GO:0000978">
    <property type="term" value="F:RNA polymerase II cis-regulatory region sequence-specific DNA binding"/>
    <property type="evidence" value="ECO:0007669"/>
    <property type="project" value="TreeGrafter"/>
</dbReference>
<feature type="compositionally biased region" description="Polar residues" evidence="13">
    <location>
        <begin position="871"/>
        <end position="884"/>
    </location>
</feature>
<feature type="region of interest" description="Disordered" evidence="13">
    <location>
        <begin position="817"/>
        <end position="898"/>
    </location>
</feature>
<dbReference type="FunFam" id="1.10.30.10:FF:000001">
    <property type="entry name" value="transcription factor 7 isoform X2"/>
    <property type="match status" value="1"/>
</dbReference>
<name>A0A226ESJ8_FOLCA</name>
<evidence type="ECO:0000256" key="7">
    <source>
        <dbReference type="ARBA" id="ARBA00023163"/>
    </source>
</evidence>
<dbReference type="GO" id="GO:0060070">
    <property type="term" value="P:canonical Wnt signaling pathway"/>
    <property type="evidence" value="ECO:0007669"/>
    <property type="project" value="TreeGrafter"/>
</dbReference>
<evidence type="ECO:0000256" key="9">
    <source>
        <dbReference type="ARBA" id="ARBA00053480"/>
    </source>
</evidence>